<keyword evidence="9 13" id="KW-0560">Oxidoreductase</keyword>
<dbReference type="PANTHER" id="PTHR11709:SF68">
    <property type="entry name" value="LACCASE-13"/>
    <property type="match status" value="1"/>
</dbReference>
<organism evidence="17 18">
    <name type="scientific">Carnegiea gigantea</name>
    <dbReference type="NCBI Taxonomy" id="171969"/>
    <lineage>
        <taxon>Eukaryota</taxon>
        <taxon>Viridiplantae</taxon>
        <taxon>Streptophyta</taxon>
        <taxon>Embryophyta</taxon>
        <taxon>Tracheophyta</taxon>
        <taxon>Spermatophyta</taxon>
        <taxon>Magnoliopsida</taxon>
        <taxon>eudicotyledons</taxon>
        <taxon>Gunneridae</taxon>
        <taxon>Pentapetalae</taxon>
        <taxon>Caryophyllales</taxon>
        <taxon>Cactineae</taxon>
        <taxon>Cactaceae</taxon>
        <taxon>Cactoideae</taxon>
        <taxon>Echinocereeae</taxon>
        <taxon>Carnegiea</taxon>
    </lineage>
</organism>
<dbReference type="InterPro" id="IPR011707">
    <property type="entry name" value="Cu-oxidase-like_N"/>
</dbReference>
<dbReference type="InterPro" id="IPR034289">
    <property type="entry name" value="CuRO_3_LCC"/>
</dbReference>
<feature type="chain" id="PRO_5040535972" description="Laccase" evidence="13">
    <location>
        <begin position="30"/>
        <end position="1124"/>
    </location>
</feature>
<keyword evidence="5 13" id="KW-0052">Apoplast</keyword>
<evidence type="ECO:0000313" key="18">
    <source>
        <dbReference type="Proteomes" id="UP001153076"/>
    </source>
</evidence>
<keyword evidence="13" id="KW-0732">Signal</keyword>
<evidence type="ECO:0000256" key="12">
    <source>
        <dbReference type="ARBA" id="ARBA00023185"/>
    </source>
</evidence>
<sequence length="1124" mass="124870">MELHSAKCSSVCLLGFSLVFTLVAALASAETHYHEFVIQPTPVKRLCKTVEVMTVNGQFPGPTLEIRDGDTLVIKATNNGKYDITLHWHGVRQMRTPWADGPEYITQCPMKPGQTYTYRFTIENQEGTLWWHAHSKWLRATVYGALVIYPKLGSAYPFPKPAKEFPLLLGEWWNRDPMNVLKLATITGGAPNVSDAYTINGQPGDLYRCSSRDTTIFPVVAGETILLRIINAALNQQLFFSIANHKMTVVAADGFYDKPFSTNVVMIGPGQTTDVLVTADQPPARYYMAATAYNSARGVAFDNTTTTAILEYRNAPCKSKNGASLRPVLPQLPASNDTNTAAQFTSQFRSLNQDKGSVPLKIDENLFFTVSLGQINCSRPSIRCQGPNNTRFTASMNNVSFVLPTRNSILQATYQNTPGVFTTDFPPVPPLQFDYTGNVPRGLWTPVRGTKVYRLKYGSTVQIVLQDTNITTIEDHPMHLHGYHFFVVGTGIGNFDPQRDPAKFNLVDPPVRNTVGTSPGGWVAIRFIADNPGVWLMHCHLDVHIGWGLAMVFLVENGVGELQSVEPPPLDLPQSSLASAKTQYHEFTIQPITVQRLCKTQQIMAVNGQFPGPTIEVHDGDTLIIKVTNAGKYNITIHWHGVHQMRTPWADGSEYITQCPIRQGGTHIYRFTIKKQEGTLWWHGHSKWMRATVYGALIIYPKLGSSYPFPKPVREYPLLLGEWWNRDPMDVLKLATITGEAPKVSDAYTVNGQPGDLYRCSSKDTAIFSVKAGETILLRIINAALNQQLFFAIANHKMTVVGADAAYNQPFSTKVIMIAPGQTTDVLVTADQPENRFYMMATAYASAPGVSFDNTSTTAVLDYEYHPSNSKKERDLRPILPQLPAWNDTNTAAEFTAQFRDISTGKVPLDIDENLLFTVSLGLINCSYPSLQCQGHNRNRFTASMNNISFLLPTRTSILQAVYQNTTGVFTADFPRIPPVQFDYTGNVSRGLWTPVPGTKLYKLKFGSHVQVILQGTNIIAKEDHPMHLHGYHFFVVGSGSGNFHPERDPAKFNLVNPPVRNTIGMPPGGWVALRFVADNPGVWLMHCHLDIHMTWGLAMAFLVENGVNEQQSIESLPLDLPQC</sequence>
<feature type="domain" description="Plastocyanin-like" evidence="15">
    <location>
        <begin position="974"/>
        <end position="1106"/>
    </location>
</feature>
<evidence type="ECO:0000256" key="8">
    <source>
        <dbReference type="ARBA" id="ARBA00022737"/>
    </source>
</evidence>
<dbReference type="InterPro" id="IPR001117">
    <property type="entry name" value="Cu-oxidase_2nd"/>
</dbReference>
<evidence type="ECO:0000256" key="2">
    <source>
        <dbReference type="ARBA" id="ARBA00004271"/>
    </source>
</evidence>
<comment type="function">
    <text evidence="13">Lignin degradation and detoxification of lignin-derived products.</text>
</comment>
<dbReference type="InterPro" id="IPR034285">
    <property type="entry name" value="CuRO_2_LCC"/>
</dbReference>
<evidence type="ECO:0000256" key="10">
    <source>
        <dbReference type="ARBA" id="ARBA00023008"/>
    </source>
</evidence>
<dbReference type="FunFam" id="2.60.40.420:FF:000049">
    <property type="entry name" value="Laccase"/>
    <property type="match status" value="2"/>
</dbReference>
<dbReference type="AlphaFoldDB" id="A0A9Q1KBP1"/>
<gene>
    <name evidence="17" type="ORF">Cgig2_004004</name>
</gene>
<evidence type="ECO:0000256" key="1">
    <source>
        <dbReference type="ARBA" id="ARBA00000349"/>
    </source>
</evidence>
<accession>A0A9Q1KBP1</accession>
<evidence type="ECO:0000256" key="4">
    <source>
        <dbReference type="ARBA" id="ARBA00012297"/>
    </source>
</evidence>
<feature type="domain" description="Plastocyanin-like" evidence="15">
    <location>
        <begin position="424"/>
        <end position="557"/>
    </location>
</feature>
<feature type="domain" description="Plastocyanin-like" evidence="14">
    <location>
        <begin position="715"/>
        <end position="864"/>
    </location>
</feature>
<evidence type="ECO:0000256" key="6">
    <source>
        <dbReference type="ARBA" id="ARBA00022525"/>
    </source>
</evidence>
<protein>
    <recommendedName>
        <fullName evidence="4 13">Laccase</fullName>
        <ecNumber evidence="4 13">1.10.3.2</ecNumber>
    </recommendedName>
    <alternativeName>
        <fullName evidence="13">Benzenediol:oxygen oxidoreductase</fullName>
    </alternativeName>
    <alternativeName>
        <fullName evidence="13">Diphenol oxidase</fullName>
    </alternativeName>
    <alternativeName>
        <fullName evidence="13">Urishiol oxidase</fullName>
    </alternativeName>
</protein>
<dbReference type="InterPro" id="IPR002355">
    <property type="entry name" value="Cu_oxidase_Cu_BS"/>
</dbReference>
<dbReference type="EMBL" id="JAKOGI010000205">
    <property type="protein sequence ID" value="KAJ8439938.1"/>
    <property type="molecule type" value="Genomic_DNA"/>
</dbReference>
<dbReference type="NCBIfam" id="TIGR03389">
    <property type="entry name" value="laccase"/>
    <property type="match status" value="2"/>
</dbReference>
<dbReference type="PANTHER" id="PTHR11709">
    <property type="entry name" value="MULTI-COPPER OXIDASE"/>
    <property type="match status" value="1"/>
</dbReference>
<keyword evidence="12 13" id="KW-0439">Lignin degradation</keyword>
<comment type="catalytic activity">
    <reaction evidence="1 13">
        <text>4 hydroquinone + O2 = 4 benzosemiquinone + 2 H2O</text>
        <dbReference type="Rhea" id="RHEA:11276"/>
        <dbReference type="ChEBI" id="CHEBI:15377"/>
        <dbReference type="ChEBI" id="CHEBI:15379"/>
        <dbReference type="ChEBI" id="CHEBI:17594"/>
        <dbReference type="ChEBI" id="CHEBI:17977"/>
        <dbReference type="EC" id="1.10.3.2"/>
    </reaction>
</comment>
<dbReference type="PROSITE" id="PS00079">
    <property type="entry name" value="MULTICOPPER_OXIDASE1"/>
    <property type="match status" value="2"/>
</dbReference>
<evidence type="ECO:0000256" key="7">
    <source>
        <dbReference type="ARBA" id="ARBA00022723"/>
    </source>
</evidence>
<dbReference type="InterPro" id="IPR017761">
    <property type="entry name" value="Laccase"/>
</dbReference>
<evidence type="ECO:0000313" key="17">
    <source>
        <dbReference type="EMBL" id="KAJ8439938.1"/>
    </source>
</evidence>
<dbReference type="CDD" id="cd13849">
    <property type="entry name" value="CuRO_1_LCC_plant"/>
    <property type="match status" value="2"/>
</dbReference>
<comment type="subcellular location">
    <subcellularLocation>
        <location evidence="2 13">Secreted</location>
        <location evidence="2 13">Extracellular space</location>
        <location evidence="2 13">Apoplast</location>
    </subcellularLocation>
</comment>
<feature type="domain" description="Plastocyanin-like" evidence="16">
    <location>
        <begin position="39"/>
        <end position="151"/>
    </location>
</feature>
<dbReference type="CDD" id="cd13897">
    <property type="entry name" value="CuRO_3_LCC_plant"/>
    <property type="match status" value="2"/>
</dbReference>
<dbReference type="CDD" id="cd13875">
    <property type="entry name" value="CuRO_2_LCC_plant"/>
    <property type="match status" value="2"/>
</dbReference>
<dbReference type="GO" id="GO:0005507">
    <property type="term" value="F:copper ion binding"/>
    <property type="evidence" value="ECO:0007669"/>
    <property type="project" value="InterPro"/>
</dbReference>
<keyword evidence="8 13" id="KW-0677">Repeat</keyword>
<feature type="domain" description="Plastocyanin-like" evidence="16">
    <location>
        <begin position="589"/>
        <end position="702"/>
    </location>
</feature>
<evidence type="ECO:0000259" key="16">
    <source>
        <dbReference type="Pfam" id="PF07732"/>
    </source>
</evidence>
<dbReference type="PROSITE" id="PS00080">
    <property type="entry name" value="MULTICOPPER_OXIDASE2"/>
    <property type="match status" value="2"/>
</dbReference>
<feature type="signal peptide" evidence="13">
    <location>
        <begin position="1"/>
        <end position="29"/>
    </location>
</feature>
<comment type="cofactor">
    <cofactor evidence="13">
        <name>Cu cation</name>
        <dbReference type="ChEBI" id="CHEBI:23378"/>
    </cofactor>
    <text evidence="13">Binds 4 Cu cations per monomer.</text>
</comment>
<evidence type="ECO:0000259" key="15">
    <source>
        <dbReference type="Pfam" id="PF07731"/>
    </source>
</evidence>
<keyword evidence="10 13" id="KW-0186">Copper</keyword>
<dbReference type="GO" id="GO:0048046">
    <property type="term" value="C:apoplast"/>
    <property type="evidence" value="ECO:0007669"/>
    <property type="project" value="UniProtKB-SubCell"/>
</dbReference>
<keyword evidence="18" id="KW-1185">Reference proteome</keyword>
<keyword evidence="7 13" id="KW-0479">Metal-binding</keyword>
<dbReference type="SUPFAM" id="SSF49503">
    <property type="entry name" value="Cupredoxins"/>
    <property type="match status" value="6"/>
</dbReference>
<dbReference type="Pfam" id="PF07731">
    <property type="entry name" value="Cu-oxidase_2"/>
    <property type="match status" value="2"/>
</dbReference>
<dbReference type="InterPro" id="IPR011706">
    <property type="entry name" value="Cu-oxidase_C"/>
</dbReference>
<comment type="similarity">
    <text evidence="3 13">Belongs to the multicopper oxidase family.</text>
</comment>
<dbReference type="GO" id="GO:0052716">
    <property type="term" value="F:hydroquinone:oxygen oxidoreductase activity"/>
    <property type="evidence" value="ECO:0007669"/>
    <property type="project" value="UniProtKB-EC"/>
</dbReference>
<name>A0A9Q1KBP1_9CARY</name>
<evidence type="ECO:0000256" key="5">
    <source>
        <dbReference type="ARBA" id="ARBA00022523"/>
    </source>
</evidence>
<dbReference type="InterPro" id="IPR008972">
    <property type="entry name" value="Cupredoxin"/>
</dbReference>
<dbReference type="OrthoDB" id="2121828at2759"/>
<dbReference type="InterPro" id="IPR033138">
    <property type="entry name" value="Cu_oxidase_CS"/>
</dbReference>
<evidence type="ECO:0000259" key="14">
    <source>
        <dbReference type="Pfam" id="PF00394"/>
    </source>
</evidence>
<evidence type="ECO:0000256" key="11">
    <source>
        <dbReference type="ARBA" id="ARBA00023180"/>
    </source>
</evidence>
<dbReference type="FunFam" id="2.60.40.420:FF:000062">
    <property type="entry name" value="Laccase"/>
    <property type="match status" value="1"/>
</dbReference>
<reference evidence="17" key="1">
    <citation type="submission" date="2022-04" db="EMBL/GenBank/DDBJ databases">
        <title>Carnegiea gigantea Genome sequencing and assembly v2.</title>
        <authorList>
            <person name="Copetti D."/>
            <person name="Sanderson M.J."/>
            <person name="Burquez A."/>
            <person name="Wojciechowski M.F."/>
        </authorList>
    </citation>
    <scope>NUCLEOTIDE SEQUENCE</scope>
    <source>
        <strain evidence="17">SGP5-SGP5p</strain>
        <tissue evidence="17">Aerial part</tissue>
    </source>
</reference>
<dbReference type="Pfam" id="PF00394">
    <property type="entry name" value="Cu-oxidase"/>
    <property type="match status" value="2"/>
</dbReference>
<evidence type="ECO:0000256" key="13">
    <source>
        <dbReference type="RuleBase" id="RU361119"/>
    </source>
</evidence>
<dbReference type="InterPro" id="IPR034288">
    <property type="entry name" value="CuRO_1_LCC"/>
</dbReference>
<feature type="domain" description="Plastocyanin-like" evidence="14">
    <location>
        <begin position="164"/>
        <end position="315"/>
    </location>
</feature>
<keyword evidence="11" id="KW-0325">Glycoprotein</keyword>
<keyword evidence="6 13" id="KW-0964">Secreted</keyword>
<dbReference type="Gene3D" id="2.60.40.420">
    <property type="entry name" value="Cupredoxins - blue copper proteins"/>
    <property type="match status" value="6"/>
</dbReference>
<dbReference type="Proteomes" id="UP001153076">
    <property type="component" value="Unassembled WGS sequence"/>
</dbReference>
<comment type="caution">
    <text evidence="17">The sequence shown here is derived from an EMBL/GenBank/DDBJ whole genome shotgun (WGS) entry which is preliminary data.</text>
</comment>
<dbReference type="InterPro" id="IPR045087">
    <property type="entry name" value="Cu-oxidase_fam"/>
</dbReference>
<dbReference type="Pfam" id="PF07732">
    <property type="entry name" value="Cu-oxidase_3"/>
    <property type="match status" value="2"/>
</dbReference>
<dbReference type="GO" id="GO:0046274">
    <property type="term" value="P:lignin catabolic process"/>
    <property type="evidence" value="ECO:0007669"/>
    <property type="project" value="UniProtKB-KW"/>
</dbReference>
<evidence type="ECO:0000256" key="9">
    <source>
        <dbReference type="ARBA" id="ARBA00023002"/>
    </source>
</evidence>
<evidence type="ECO:0000256" key="3">
    <source>
        <dbReference type="ARBA" id="ARBA00010609"/>
    </source>
</evidence>
<dbReference type="EC" id="1.10.3.2" evidence="4 13"/>
<proteinExistence type="inferred from homology"/>